<dbReference type="OrthoDB" id="9799835at2"/>
<reference evidence="6" key="1">
    <citation type="submission" date="2018-11" db="EMBL/GenBank/DDBJ databases">
        <title>Phylogenetic, genomic, and biogeographic characterization of a novel and ubiquitous marine invertebrate-associated Rickettsiales parasite, Candidatus Marinoinvertebrata rohwerii, gen. nov., sp. nov.</title>
        <authorList>
            <person name="Klinges J.G."/>
            <person name="Rosales S.M."/>
            <person name="Mcminds R."/>
            <person name="Shaver E.C."/>
            <person name="Shantz A."/>
            <person name="Peters E.C."/>
            <person name="Burkepile D.E."/>
            <person name="Silliman B.R."/>
            <person name="Vega Thurber R.L."/>
        </authorList>
    </citation>
    <scope>NUCLEOTIDE SEQUENCE [LARGE SCALE GENOMIC DNA]</scope>
    <source>
        <strain evidence="6">a_cerv_44</strain>
    </source>
</reference>
<dbReference type="GO" id="GO:0030527">
    <property type="term" value="F:structural constituent of chromatin"/>
    <property type="evidence" value="ECO:0007669"/>
    <property type="project" value="InterPro"/>
</dbReference>
<evidence type="ECO:0000256" key="4">
    <source>
        <dbReference type="RuleBase" id="RU003939"/>
    </source>
</evidence>
<dbReference type="GO" id="GO:0003677">
    <property type="term" value="F:DNA binding"/>
    <property type="evidence" value="ECO:0007669"/>
    <property type="project" value="UniProtKB-KW"/>
</dbReference>
<sequence length="91" mass="10199">MNKSEFINILSKKLGCSKVYASKVVDAVFGCVGDALQEEDILRFVGFGTFKIQRLPKRKVKTPRSGEIVTVPAKKYVRFSPGELLKNKVNH</sequence>
<evidence type="ECO:0000313" key="5">
    <source>
        <dbReference type="EMBL" id="RST71891.1"/>
    </source>
</evidence>
<dbReference type="Gene3D" id="4.10.520.10">
    <property type="entry name" value="IHF-like DNA-binding proteins"/>
    <property type="match status" value="1"/>
</dbReference>
<dbReference type="AlphaFoldDB" id="A0A3R9XUG7"/>
<dbReference type="RefSeq" id="WP_126044237.1">
    <property type="nucleotide sequence ID" value="NZ_RXFM01000005.1"/>
</dbReference>
<evidence type="ECO:0000313" key="6">
    <source>
        <dbReference type="Proteomes" id="UP000279470"/>
    </source>
</evidence>
<comment type="caution">
    <text evidence="5">The sequence shown here is derived from an EMBL/GenBank/DDBJ whole genome shotgun (WGS) entry which is preliminary data.</text>
</comment>
<keyword evidence="6" id="KW-1185">Reference proteome</keyword>
<dbReference type="SUPFAM" id="SSF47729">
    <property type="entry name" value="IHF-like DNA-binding proteins"/>
    <property type="match status" value="1"/>
</dbReference>
<name>A0A3R9XUG7_9RICK</name>
<comment type="similarity">
    <text evidence="1 4">Belongs to the bacterial histone-like protein family.</text>
</comment>
<dbReference type="CDD" id="cd13831">
    <property type="entry name" value="HU"/>
    <property type="match status" value="1"/>
</dbReference>
<dbReference type="PANTHER" id="PTHR33175">
    <property type="entry name" value="DNA-BINDING PROTEIN HU"/>
    <property type="match status" value="1"/>
</dbReference>
<dbReference type="GO" id="GO:0030261">
    <property type="term" value="P:chromosome condensation"/>
    <property type="evidence" value="ECO:0007669"/>
    <property type="project" value="UniProtKB-KW"/>
</dbReference>
<dbReference type="GO" id="GO:0005829">
    <property type="term" value="C:cytosol"/>
    <property type="evidence" value="ECO:0007669"/>
    <property type="project" value="TreeGrafter"/>
</dbReference>
<dbReference type="SMART" id="SM00411">
    <property type="entry name" value="BHL"/>
    <property type="match status" value="1"/>
</dbReference>
<keyword evidence="3 5" id="KW-0238">DNA-binding</keyword>
<dbReference type="Proteomes" id="UP000279470">
    <property type="component" value="Unassembled WGS sequence"/>
</dbReference>
<dbReference type="InterPro" id="IPR010992">
    <property type="entry name" value="IHF-like_DNA-bd_dom_sf"/>
</dbReference>
<protein>
    <submittedName>
        <fullName evidence="5">HU family DNA-binding protein</fullName>
    </submittedName>
</protein>
<gene>
    <name evidence="5" type="ORF">EIC27_00655</name>
</gene>
<evidence type="ECO:0000256" key="2">
    <source>
        <dbReference type="ARBA" id="ARBA00023067"/>
    </source>
</evidence>
<evidence type="ECO:0000256" key="1">
    <source>
        <dbReference type="ARBA" id="ARBA00010529"/>
    </source>
</evidence>
<dbReference type="EMBL" id="RXFM01000005">
    <property type="protein sequence ID" value="RST71891.1"/>
    <property type="molecule type" value="Genomic_DNA"/>
</dbReference>
<keyword evidence="2" id="KW-0226">DNA condensation</keyword>
<accession>A0A3R9XUG7</accession>
<dbReference type="InterPro" id="IPR000119">
    <property type="entry name" value="Hist_DNA-bd"/>
</dbReference>
<dbReference type="PANTHER" id="PTHR33175:SF3">
    <property type="entry name" value="DNA-BINDING PROTEIN HU-BETA"/>
    <property type="match status" value="1"/>
</dbReference>
<dbReference type="PRINTS" id="PR01727">
    <property type="entry name" value="DNABINDINGHU"/>
</dbReference>
<proteinExistence type="inferred from homology"/>
<organism evidence="5 6">
    <name type="scientific">Candidatus Aquarickettsia rohweri</name>
    <dbReference type="NCBI Taxonomy" id="2602574"/>
    <lineage>
        <taxon>Bacteria</taxon>
        <taxon>Pseudomonadati</taxon>
        <taxon>Pseudomonadota</taxon>
        <taxon>Alphaproteobacteria</taxon>
        <taxon>Rickettsiales</taxon>
        <taxon>Candidatus Midichloriaceae</taxon>
        <taxon>Candidatus Aquarickettsia</taxon>
    </lineage>
</organism>
<evidence type="ECO:0000256" key="3">
    <source>
        <dbReference type="ARBA" id="ARBA00023125"/>
    </source>
</evidence>
<dbReference type="Pfam" id="PF00216">
    <property type="entry name" value="Bac_DNA_binding"/>
    <property type="match status" value="1"/>
</dbReference>